<feature type="domain" description="N-acetyltransferase" evidence="1">
    <location>
        <begin position="4"/>
        <end position="155"/>
    </location>
</feature>
<evidence type="ECO:0000313" key="3">
    <source>
        <dbReference type="Proteomes" id="UP000308705"/>
    </source>
</evidence>
<organism evidence="2 3">
    <name type="scientific">Herbidospora galbida</name>
    <dbReference type="NCBI Taxonomy" id="2575442"/>
    <lineage>
        <taxon>Bacteria</taxon>
        <taxon>Bacillati</taxon>
        <taxon>Actinomycetota</taxon>
        <taxon>Actinomycetes</taxon>
        <taxon>Streptosporangiales</taxon>
        <taxon>Streptosporangiaceae</taxon>
        <taxon>Herbidospora</taxon>
    </lineage>
</organism>
<dbReference type="GO" id="GO:0016747">
    <property type="term" value="F:acyltransferase activity, transferring groups other than amino-acyl groups"/>
    <property type="evidence" value="ECO:0007669"/>
    <property type="project" value="InterPro"/>
</dbReference>
<evidence type="ECO:0000313" key="2">
    <source>
        <dbReference type="EMBL" id="TKK85279.1"/>
    </source>
</evidence>
<name>A0A4U3MAF0_9ACTN</name>
<comment type="caution">
    <text evidence="2">The sequence shown here is derived from an EMBL/GenBank/DDBJ whole genome shotgun (WGS) entry which is preliminary data.</text>
</comment>
<dbReference type="PROSITE" id="PS51186">
    <property type="entry name" value="GNAT"/>
    <property type="match status" value="1"/>
</dbReference>
<dbReference type="InterPro" id="IPR000182">
    <property type="entry name" value="GNAT_dom"/>
</dbReference>
<dbReference type="SUPFAM" id="SSF55729">
    <property type="entry name" value="Acyl-CoA N-acyltransferases (Nat)"/>
    <property type="match status" value="1"/>
</dbReference>
<dbReference type="Pfam" id="PF00583">
    <property type="entry name" value="Acetyltransf_1"/>
    <property type="match status" value="1"/>
</dbReference>
<proteinExistence type="predicted"/>
<dbReference type="Gene3D" id="3.40.630.30">
    <property type="match status" value="1"/>
</dbReference>
<sequence length="155" mass="17210">MADVTLRPVTDDNRDEVTALRVSPEQEEYVASVADSFADAERYPEAMPRYWAIYADETPVGFIMISDDVPPGDPTLLGPYFLWRLLVDARHQRRGYGRAALAALGDYLATRPGATELLTSVHPGEVGSPMGFYLRLGFQDTGVDHEGERVLRLPL</sequence>
<dbReference type="OrthoDB" id="3526335at2"/>
<dbReference type="EMBL" id="SZQA01000029">
    <property type="protein sequence ID" value="TKK85279.1"/>
    <property type="molecule type" value="Genomic_DNA"/>
</dbReference>
<reference evidence="2 3" key="1">
    <citation type="submission" date="2019-04" db="EMBL/GenBank/DDBJ databases">
        <title>Herbidospora sp. NEAU-GS14.nov., a novel actinomycete isolated from soil.</title>
        <authorList>
            <person name="Han L."/>
        </authorList>
    </citation>
    <scope>NUCLEOTIDE SEQUENCE [LARGE SCALE GENOMIC DNA]</scope>
    <source>
        <strain evidence="2 3">NEAU-GS14</strain>
    </source>
</reference>
<dbReference type="InterPro" id="IPR027455">
    <property type="entry name" value="Sper_AcTfrase_N"/>
</dbReference>
<dbReference type="Proteomes" id="UP000308705">
    <property type="component" value="Unassembled WGS sequence"/>
</dbReference>
<protein>
    <submittedName>
        <fullName evidence="2">GNAT family N-acetyltransferase</fullName>
    </submittedName>
</protein>
<dbReference type="InterPro" id="IPR016181">
    <property type="entry name" value="Acyl_CoA_acyltransferase"/>
</dbReference>
<keyword evidence="2" id="KW-0808">Transferase</keyword>
<accession>A0A4U3MAF0</accession>
<dbReference type="Gene3D" id="1.10.287.900">
    <property type="entry name" value="The crystal structure of the spermine/spermidine acetyltransferase from enterococcus faecali"/>
    <property type="match status" value="1"/>
</dbReference>
<gene>
    <name evidence="2" type="ORF">FDA94_26325</name>
</gene>
<dbReference type="AlphaFoldDB" id="A0A4U3MAF0"/>
<evidence type="ECO:0000259" key="1">
    <source>
        <dbReference type="PROSITE" id="PS51186"/>
    </source>
</evidence>
<dbReference type="CDD" id="cd04301">
    <property type="entry name" value="NAT_SF"/>
    <property type="match status" value="1"/>
</dbReference>
<keyword evidence="3" id="KW-1185">Reference proteome</keyword>